<dbReference type="PANTHER" id="PTHR12661:SF5">
    <property type="entry name" value="SUPPRESSOR OF SWI4 1 HOMOLOG"/>
    <property type="match status" value="1"/>
</dbReference>
<organism evidence="3 4">
    <name type="scientific">Panagrolaimus superbus</name>
    <dbReference type="NCBI Taxonomy" id="310955"/>
    <lineage>
        <taxon>Eukaryota</taxon>
        <taxon>Metazoa</taxon>
        <taxon>Ecdysozoa</taxon>
        <taxon>Nematoda</taxon>
        <taxon>Chromadorea</taxon>
        <taxon>Rhabditida</taxon>
        <taxon>Tylenchina</taxon>
        <taxon>Panagrolaimomorpha</taxon>
        <taxon>Panagrolaimoidea</taxon>
        <taxon>Panagrolaimidae</taxon>
        <taxon>Panagrolaimus</taxon>
    </lineage>
</organism>
<dbReference type="AlphaFoldDB" id="A0A914ZDD1"/>
<feature type="compositionally biased region" description="Basic and acidic residues" evidence="1">
    <location>
        <begin position="418"/>
        <end position="435"/>
    </location>
</feature>
<accession>A0A914ZDD1</accession>
<sequence>MPKNKKPGKGRAAKNAQRAAAGIPVTPAKKSKSKQLEKRLEKREYEKVAKHEGAIAQAEADLTSQEQALARQPHSFIVHTGSVGRYIRRLERDLRHVMEPNTASKLRVSKRNNFNDFVVNAPALGVSHIANFTKSENSVNFRIVRMPQGPTLSFQVDQYTLARDVRASQKRQNIFQKLFKHSPLVVLNGFNVPGKKHLALVKTVLQNMFPSIDVDTVNLAIVRRAVLISYDNETDKIEFRHYSIKSVPAGLAKSTKKIVQGKVPDLSKYEDISEFFLNPGVLSDSEWDGDQAEVELTQDLATRGCKKGALTKLRTVELGPRMTWKLSKIQEGIDDGEVLYHSYIKKTPQELMEQRKLLPLLKKRKKRMQKNIEHAVIRKLTAAEEAQKQEEDEYKAMKEKLIQKQKTVTGDNDDSDDKETKRAQQYEQKGQKDQGPEPPTMKSSEGRKRTAAKEGSSGIRKKVLRKK</sequence>
<feature type="region of interest" description="Disordered" evidence="1">
    <location>
        <begin position="1"/>
        <end position="43"/>
    </location>
</feature>
<dbReference type="InterPro" id="IPR045112">
    <property type="entry name" value="PPAN-like"/>
</dbReference>
<dbReference type="WBParaSite" id="PSU_v2.g968.t1">
    <property type="protein sequence ID" value="PSU_v2.g968.t1"/>
    <property type="gene ID" value="PSU_v2.g968"/>
</dbReference>
<evidence type="ECO:0000256" key="1">
    <source>
        <dbReference type="SAM" id="MobiDB-lite"/>
    </source>
</evidence>
<name>A0A914ZDD1_9BILA</name>
<dbReference type="PANTHER" id="PTHR12661">
    <property type="entry name" value="PETER PAN-RELATED"/>
    <property type="match status" value="1"/>
</dbReference>
<dbReference type="GO" id="GO:0030687">
    <property type="term" value="C:preribosome, large subunit precursor"/>
    <property type="evidence" value="ECO:0007669"/>
    <property type="project" value="TreeGrafter"/>
</dbReference>
<evidence type="ECO:0000313" key="4">
    <source>
        <dbReference type="WBParaSite" id="PSU_v2.g968.t1"/>
    </source>
</evidence>
<reference evidence="4" key="1">
    <citation type="submission" date="2022-11" db="UniProtKB">
        <authorList>
            <consortium name="WormBaseParasite"/>
        </authorList>
    </citation>
    <scope>IDENTIFICATION</scope>
</reference>
<feature type="domain" description="Brix" evidence="2">
    <location>
        <begin position="73"/>
        <end position="335"/>
    </location>
</feature>
<evidence type="ECO:0000259" key="2">
    <source>
        <dbReference type="PROSITE" id="PS50833"/>
    </source>
</evidence>
<dbReference type="GO" id="GO:0000027">
    <property type="term" value="P:ribosomal large subunit assembly"/>
    <property type="evidence" value="ECO:0007669"/>
    <property type="project" value="TreeGrafter"/>
</dbReference>
<feature type="compositionally biased region" description="Low complexity" evidence="1">
    <location>
        <begin position="13"/>
        <end position="22"/>
    </location>
</feature>
<feature type="compositionally biased region" description="Basic and acidic residues" evidence="1">
    <location>
        <begin position="34"/>
        <end position="43"/>
    </location>
</feature>
<dbReference type="Proteomes" id="UP000887577">
    <property type="component" value="Unplaced"/>
</dbReference>
<dbReference type="GO" id="GO:0006364">
    <property type="term" value="P:rRNA processing"/>
    <property type="evidence" value="ECO:0007669"/>
    <property type="project" value="InterPro"/>
</dbReference>
<dbReference type="SMART" id="SM00879">
    <property type="entry name" value="Brix"/>
    <property type="match status" value="1"/>
</dbReference>
<dbReference type="Pfam" id="PF04427">
    <property type="entry name" value="Brix"/>
    <property type="match status" value="1"/>
</dbReference>
<feature type="region of interest" description="Disordered" evidence="1">
    <location>
        <begin position="402"/>
        <end position="467"/>
    </location>
</feature>
<protein>
    <submittedName>
        <fullName evidence="4">Brix domain-containing protein</fullName>
    </submittedName>
</protein>
<dbReference type="GO" id="GO:0019843">
    <property type="term" value="F:rRNA binding"/>
    <property type="evidence" value="ECO:0007669"/>
    <property type="project" value="InterPro"/>
</dbReference>
<proteinExistence type="predicted"/>
<dbReference type="InterPro" id="IPR007109">
    <property type="entry name" value="Brix"/>
</dbReference>
<keyword evidence="3" id="KW-1185">Reference proteome</keyword>
<feature type="compositionally biased region" description="Basic residues" evidence="1">
    <location>
        <begin position="1"/>
        <end position="12"/>
    </location>
</feature>
<dbReference type="PROSITE" id="PS50833">
    <property type="entry name" value="BRIX"/>
    <property type="match status" value="1"/>
</dbReference>
<evidence type="ECO:0000313" key="3">
    <source>
        <dbReference type="Proteomes" id="UP000887577"/>
    </source>
</evidence>